<comment type="caution">
    <text evidence="3">The sequence shown here is derived from an EMBL/GenBank/DDBJ whole genome shotgun (WGS) entry which is preliminary data.</text>
</comment>
<feature type="domain" description="EF-hand" evidence="2">
    <location>
        <begin position="42"/>
        <end position="94"/>
    </location>
</feature>
<name>A0A2P5BKI3_PARAD</name>
<dbReference type="Proteomes" id="UP000237105">
    <property type="component" value="Unassembled WGS sequence"/>
</dbReference>
<evidence type="ECO:0000256" key="1">
    <source>
        <dbReference type="ARBA" id="ARBA00022837"/>
    </source>
</evidence>
<dbReference type="Pfam" id="PF13833">
    <property type="entry name" value="EF-hand_8"/>
    <property type="match status" value="1"/>
</dbReference>
<dbReference type="AlphaFoldDB" id="A0A2P5BKI3"/>
<dbReference type="SUPFAM" id="SSF47473">
    <property type="entry name" value="EF-hand"/>
    <property type="match status" value="1"/>
</dbReference>
<evidence type="ECO:0000313" key="4">
    <source>
        <dbReference type="Proteomes" id="UP000237105"/>
    </source>
</evidence>
<dbReference type="Gene3D" id="1.10.238.10">
    <property type="entry name" value="EF-hand"/>
    <property type="match status" value="1"/>
</dbReference>
<dbReference type="STRING" id="3476.A0A2P5BKI3"/>
<accession>A0A2P5BKI3</accession>
<keyword evidence="4" id="KW-1185">Reference proteome</keyword>
<dbReference type="PROSITE" id="PS00018">
    <property type="entry name" value="EF_HAND_1"/>
    <property type="match status" value="1"/>
</dbReference>
<dbReference type="InterPro" id="IPR002048">
    <property type="entry name" value="EF_hand_dom"/>
</dbReference>
<sequence length="118" mass="13268">MASSRNGGVVFEDFFPAMVDKLGQEGFMKELCNGFHLLMDKEKGVITFESLKENAALLGLQGISDEEIMCMVREGDMDGDQALNEMEFCTLMFRLSPALMENSKEMLEEAIVSTEFDY</sequence>
<dbReference type="InterPro" id="IPR018247">
    <property type="entry name" value="EF_Hand_1_Ca_BS"/>
</dbReference>
<reference evidence="4" key="1">
    <citation type="submission" date="2016-06" db="EMBL/GenBank/DDBJ databases">
        <title>Parallel loss of symbiosis genes in relatives of nitrogen-fixing non-legume Parasponia.</title>
        <authorList>
            <person name="Van Velzen R."/>
            <person name="Holmer R."/>
            <person name="Bu F."/>
            <person name="Rutten L."/>
            <person name="Van Zeijl A."/>
            <person name="Liu W."/>
            <person name="Santuari L."/>
            <person name="Cao Q."/>
            <person name="Sharma T."/>
            <person name="Shen D."/>
            <person name="Roswanjaya Y."/>
            <person name="Wardhani T."/>
            <person name="Kalhor M.S."/>
            <person name="Jansen J."/>
            <person name="Van den Hoogen J."/>
            <person name="Gungor B."/>
            <person name="Hartog M."/>
            <person name="Hontelez J."/>
            <person name="Verver J."/>
            <person name="Yang W.-C."/>
            <person name="Schijlen E."/>
            <person name="Repin R."/>
            <person name="Schilthuizen M."/>
            <person name="Schranz E."/>
            <person name="Heidstra R."/>
            <person name="Miyata K."/>
            <person name="Fedorova E."/>
            <person name="Kohlen W."/>
            <person name="Bisseling T."/>
            <person name="Smit S."/>
            <person name="Geurts R."/>
        </authorList>
    </citation>
    <scope>NUCLEOTIDE SEQUENCE [LARGE SCALE GENOMIC DNA]</scope>
    <source>
        <strain evidence="4">cv. WU1-14</strain>
    </source>
</reference>
<gene>
    <name evidence="3" type="ORF">PanWU01x14_230790</name>
</gene>
<evidence type="ECO:0000313" key="3">
    <source>
        <dbReference type="EMBL" id="PON49307.1"/>
    </source>
</evidence>
<dbReference type="InterPro" id="IPR011992">
    <property type="entry name" value="EF-hand-dom_pair"/>
</dbReference>
<proteinExistence type="predicted"/>
<dbReference type="InterPro" id="IPR044205">
    <property type="entry name" value="KIC/PBP1/KRP1"/>
</dbReference>
<dbReference type="PANTHER" id="PTHR47319">
    <property type="entry name" value="CALCIUM-BINDING PROTEIN KIC"/>
    <property type="match status" value="1"/>
</dbReference>
<dbReference type="GO" id="GO:0005509">
    <property type="term" value="F:calcium ion binding"/>
    <property type="evidence" value="ECO:0007669"/>
    <property type="project" value="InterPro"/>
</dbReference>
<organism evidence="3 4">
    <name type="scientific">Parasponia andersonii</name>
    <name type="common">Sponia andersonii</name>
    <dbReference type="NCBI Taxonomy" id="3476"/>
    <lineage>
        <taxon>Eukaryota</taxon>
        <taxon>Viridiplantae</taxon>
        <taxon>Streptophyta</taxon>
        <taxon>Embryophyta</taxon>
        <taxon>Tracheophyta</taxon>
        <taxon>Spermatophyta</taxon>
        <taxon>Magnoliopsida</taxon>
        <taxon>eudicotyledons</taxon>
        <taxon>Gunneridae</taxon>
        <taxon>Pentapetalae</taxon>
        <taxon>rosids</taxon>
        <taxon>fabids</taxon>
        <taxon>Rosales</taxon>
        <taxon>Cannabaceae</taxon>
        <taxon>Parasponia</taxon>
    </lineage>
</organism>
<dbReference type="EMBL" id="JXTB01000263">
    <property type="protein sequence ID" value="PON49307.1"/>
    <property type="molecule type" value="Genomic_DNA"/>
</dbReference>
<dbReference type="PANTHER" id="PTHR47319:SF28">
    <property type="entry name" value="EF-HAND DOMAIN-CONTAINING PROTEIN"/>
    <property type="match status" value="1"/>
</dbReference>
<protein>
    <submittedName>
        <fullName evidence="3">Parvalbumin</fullName>
    </submittedName>
</protein>
<keyword evidence="1" id="KW-0106">Calcium</keyword>
<evidence type="ECO:0000259" key="2">
    <source>
        <dbReference type="Pfam" id="PF13833"/>
    </source>
</evidence>
<dbReference type="OrthoDB" id="343296at2759"/>